<protein>
    <submittedName>
        <fullName evidence="1">DGQHR domain-containing protein</fullName>
    </submittedName>
</protein>
<dbReference type="EMBL" id="JBHUGY010000003">
    <property type="protein sequence ID" value="MFD2051982.1"/>
    <property type="molecule type" value="Genomic_DNA"/>
</dbReference>
<reference evidence="2" key="1">
    <citation type="journal article" date="2019" name="Int. J. Syst. Evol. Microbiol.">
        <title>The Global Catalogue of Microorganisms (GCM) 10K type strain sequencing project: providing services to taxonomists for standard genome sequencing and annotation.</title>
        <authorList>
            <consortium name="The Broad Institute Genomics Platform"/>
            <consortium name="The Broad Institute Genome Sequencing Center for Infectious Disease"/>
            <person name="Wu L."/>
            <person name="Ma J."/>
        </authorList>
    </citation>
    <scope>NUCLEOTIDE SEQUENCE [LARGE SCALE GENOMIC DNA]</scope>
    <source>
        <strain evidence="2">CGMCC 1.16226</strain>
    </source>
</reference>
<gene>
    <name evidence="1" type="ORF">ACFSQT_02075</name>
</gene>
<name>A0ABW4W8P1_9HYPH</name>
<dbReference type="Proteomes" id="UP001597349">
    <property type="component" value="Unassembled WGS sequence"/>
</dbReference>
<keyword evidence="2" id="KW-1185">Reference proteome</keyword>
<accession>A0ABW4W8P1</accession>
<dbReference type="InterPro" id="IPR017601">
    <property type="entry name" value="DGQHR-contain_dom"/>
</dbReference>
<dbReference type="Pfam" id="PF14072">
    <property type="entry name" value="DndB"/>
    <property type="match status" value="1"/>
</dbReference>
<dbReference type="RefSeq" id="WP_379016791.1">
    <property type="nucleotide sequence ID" value="NZ_JBHUGY010000003.1"/>
</dbReference>
<comment type="caution">
    <text evidence="1">The sequence shown here is derived from an EMBL/GenBank/DDBJ whole genome shotgun (WGS) entry which is preliminary data.</text>
</comment>
<sequence>MTSAIVIDCLKGQSAHRPVLLGFAPADVLYRLSFADILDEDSRRGYQRPFNDRHSQDFRRYIKEPESSTIPLTLNLRPALNDEWRIDELPDGRIRLEISAGAQKIMAQVDCQHRLGHLGDLPIPLPFMCFIELSEREEMEVFSIINSKAKGLSTSLLDYHEAQLAEDLALERPELFIAFRLNNQEDSPWHRRLNLGGKTTSGLKRIVSLRMMQQAIHAFLKATKLSSKGSVEEALRIVLDFWRAVGVVLPQEWANPRKHMLTKGVGVYALFRIAADIVNECRDAGRSCDKRAFITALSDFAGTIDWSTSGPLRGFGGQGGVKQAVEFIREVRKRARYKVVNG</sequence>
<proteinExistence type="predicted"/>
<dbReference type="NCBIfam" id="TIGR03187">
    <property type="entry name" value="DGQHR"/>
    <property type="match status" value="1"/>
</dbReference>
<dbReference type="InterPro" id="IPR017642">
    <property type="entry name" value="DNA_S_mod_DndB"/>
</dbReference>
<evidence type="ECO:0000313" key="2">
    <source>
        <dbReference type="Proteomes" id="UP001597349"/>
    </source>
</evidence>
<organism evidence="1 2">
    <name type="scientific">Mesorhizobium calcicola</name>
    <dbReference type="NCBI Taxonomy" id="1300310"/>
    <lineage>
        <taxon>Bacteria</taxon>
        <taxon>Pseudomonadati</taxon>
        <taxon>Pseudomonadota</taxon>
        <taxon>Alphaproteobacteria</taxon>
        <taxon>Hyphomicrobiales</taxon>
        <taxon>Phyllobacteriaceae</taxon>
        <taxon>Mesorhizobium</taxon>
    </lineage>
</organism>
<evidence type="ECO:0000313" key="1">
    <source>
        <dbReference type="EMBL" id="MFD2051982.1"/>
    </source>
</evidence>
<dbReference type="CDD" id="cd16413">
    <property type="entry name" value="DGQHR_domain"/>
    <property type="match status" value="1"/>
</dbReference>